<dbReference type="PANTHER" id="PTHR34853">
    <property type="match status" value="1"/>
</dbReference>
<dbReference type="EMBL" id="QKXC01000180">
    <property type="protein sequence ID" value="RBR13503.1"/>
    <property type="molecule type" value="Genomic_DNA"/>
</dbReference>
<proteinExistence type="predicted"/>
<keyword evidence="4" id="KW-1185">Reference proteome</keyword>
<feature type="signal peptide" evidence="2">
    <location>
        <begin position="1"/>
        <end position="19"/>
    </location>
</feature>
<protein>
    <submittedName>
        <fullName evidence="3">Uncharacterized protein</fullName>
    </submittedName>
</protein>
<dbReference type="InterPro" id="IPR029058">
    <property type="entry name" value="AB_hydrolase_fold"/>
</dbReference>
<dbReference type="AlphaFoldDB" id="A0A366R8M9"/>
<feature type="chain" id="PRO_5016793579" evidence="2">
    <location>
        <begin position="20"/>
        <end position="645"/>
    </location>
</feature>
<sequence>MAIHRVLALLSLWLGIAAAIPSSHIYKRAVSSTPLPPSQDPWYTAPEGFENEEPGTVLRLRPAPGNLTSIVGNASATYNILYRTTDSRYNATWAVTTLYVPKLGANSTAARLFNQSAMISYQVPYDSADVDASPSYTAYSSGGTDLFNQALGLGVFLNVPDYEGPLASFTAGVISGHATLDSIRAVLSLGLGLNSSSSRVALWGYSGGALASEWASELAVQYAPDLMKSVKGAAIGGITPNVTAVLDAISGNDAAGLGPSAILGISSQYPEVQEYIISKLKTDGPQNKTGFLAAENFTVAEAGAAYEGLDIYDFFTNSEGLLREPQVKKVINNDGIMGYHGVPQWPIFAYQAVNDEISPIVNTDKLIERYCEVGANILYQRNSVGSHSQEFVLSAAPAIQWLATVLTGQYAKTDEQDLPRFYNCVHVNYIELYLSKLPSTFGQLFWFLRVHHKMPDPPAPPPLPPPVNFGAPSLRIPPPVVPEDGPPGSLLLHLVMYSGGTFNNHWNWYIRSRRDPFIGTIIHAPGDVHSGFRFEIKRYHDFRDEPSMPLHIIPLQWIDRKYLDETGMLNNGHRADDDKPLCEFERSVHKVRPPGKSLNSVTSGAPKTKVIQRNCQTWIVESADQLVTDGILHEDIATYLHAIKQ</sequence>
<name>A0A366R8M9_9HYPO</name>
<dbReference type="Pfam" id="PF20174">
    <property type="entry name" value="DUF6540"/>
    <property type="match status" value="1"/>
</dbReference>
<evidence type="ECO:0000313" key="4">
    <source>
        <dbReference type="Proteomes" id="UP000253153"/>
    </source>
</evidence>
<reference evidence="3 4" key="1">
    <citation type="submission" date="2018-06" db="EMBL/GenBank/DDBJ databases">
        <title>Fusarium incarnatum-equiseti species complex species 28.</title>
        <authorList>
            <person name="Gardiner D.M."/>
        </authorList>
    </citation>
    <scope>NUCLEOTIDE SEQUENCE [LARGE SCALE GENOMIC DNA]</scope>
    <source>
        <strain evidence="3 4">FIESC_28</strain>
    </source>
</reference>
<dbReference type="Gene3D" id="3.40.50.1820">
    <property type="entry name" value="alpha/beta hydrolase"/>
    <property type="match status" value="1"/>
</dbReference>
<dbReference type="GeneID" id="41997566"/>
<organism evidence="3 4">
    <name type="scientific">Fusarium coffeatum</name>
    <dbReference type="NCBI Taxonomy" id="231269"/>
    <lineage>
        <taxon>Eukaryota</taxon>
        <taxon>Fungi</taxon>
        <taxon>Dikarya</taxon>
        <taxon>Ascomycota</taxon>
        <taxon>Pezizomycotina</taxon>
        <taxon>Sordariomycetes</taxon>
        <taxon>Hypocreomycetidae</taxon>
        <taxon>Hypocreales</taxon>
        <taxon>Nectriaceae</taxon>
        <taxon>Fusarium</taxon>
        <taxon>Fusarium incarnatum-equiseti species complex</taxon>
    </lineage>
</organism>
<gene>
    <name evidence="3" type="ORF">FIESC28_08131</name>
</gene>
<dbReference type="RefSeq" id="XP_031013661.1">
    <property type="nucleotide sequence ID" value="XM_031162270.1"/>
</dbReference>
<dbReference type="PANTHER" id="PTHR34853:SF5">
    <property type="entry name" value="LIP-DOMAIN-CONTAINING PROTEIN-RELATED"/>
    <property type="match status" value="1"/>
</dbReference>
<dbReference type="OrthoDB" id="2373480at2759"/>
<evidence type="ECO:0000313" key="3">
    <source>
        <dbReference type="EMBL" id="RBR13503.1"/>
    </source>
</evidence>
<keyword evidence="2" id="KW-0732">Signal</keyword>
<evidence type="ECO:0000256" key="1">
    <source>
        <dbReference type="ARBA" id="ARBA00022801"/>
    </source>
</evidence>
<dbReference type="Gene3D" id="1.10.260.130">
    <property type="match status" value="1"/>
</dbReference>
<accession>A0A366R8M9</accession>
<dbReference type="Pfam" id="PF03583">
    <property type="entry name" value="LIP"/>
    <property type="match status" value="1"/>
</dbReference>
<comment type="caution">
    <text evidence="3">The sequence shown here is derived from an EMBL/GenBank/DDBJ whole genome shotgun (WGS) entry which is preliminary data.</text>
</comment>
<dbReference type="InterPro" id="IPR046670">
    <property type="entry name" value="DUF6540"/>
</dbReference>
<evidence type="ECO:0000256" key="2">
    <source>
        <dbReference type="SAM" id="SignalP"/>
    </source>
</evidence>
<dbReference type="GO" id="GO:0016042">
    <property type="term" value="P:lipid catabolic process"/>
    <property type="evidence" value="ECO:0007669"/>
    <property type="project" value="InterPro"/>
</dbReference>
<dbReference type="Proteomes" id="UP000253153">
    <property type="component" value="Unassembled WGS sequence"/>
</dbReference>
<keyword evidence="1" id="KW-0378">Hydrolase</keyword>
<dbReference type="SUPFAM" id="SSF53474">
    <property type="entry name" value="alpha/beta-Hydrolases"/>
    <property type="match status" value="1"/>
</dbReference>
<dbReference type="GO" id="GO:0004806">
    <property type="term" value="F:triacylglycerol lipase activity"/>
    <property type="evidence" value="ECO:0007669"/>
    <property type="project" value="InterPro"/>
</dbReference>
<dbReference type="InterPro" id="IPR005152">
    <property type="entry name" value="Lipase_secreted"/>
</dbReference>